<organism evidence="3 4">
    <name type="scientific">Cryptococcus floricola</name>
    <dbReference type="NCBI Taxonomy" id="2591691"/>
    <lineage>
        <taxon>Eukaryota</taxon>
        <taxon>Fungi</taxon>
        <taxon>Dikarya</taxon>
        <taxon>Basidiomycota</taxon>
        <taxon>Agaricomycotina</taxon>
        <taxon>Tremellomycetes</taxon>
        <taxon>Tremellales</taxon>
        <taxon>Cryptococcaceae</taxon>
        <taxon>Cryptococcus</taxon>
    </lineage>
</organism>
<feature type="compositionally biased region" description="Low complexity" evidence="1">
    <location>
        <begin position="349"/>
        <end position="364"/>
    </location>
</feature>
<feature type="region of interest" description="Disordered" evidence="1">
    <location>
        <begin position="345"/>
        <end position="409"/>
    </location>
</feature>
<reference evidence="3 4" key="1">
    <citation type="submission" date="2017-05" db="EMBL/GenBank/DDBJ databases">
        <title>The Genome Sequence of Tsuchiyaea wingfieldii DSM 27421.</title>
        <authorList>
            <person name="Cuomo C."/>
            <person name="Passer A."/>
            <person name="Billmyre B."/>
            <person name="Heitman J."/>
        </authorList>
    </citation>
    <scope>NUCLEOTIDE SEQUENCE [LARGE SCALE GENOMIC DNA]</scope>
    <source>
        <strain evidence="3 4">DSM 27421</strain>
    </source>
</reference>
<protein>
    <submittedName>
        <fullName evidence="3">Uncharacterized protein</fullName>
    </submittedName>
</protein>
<keyword evidence="2" id="KW-1133">Transmembrane helix</keyword>
<keyword evidence="2" id="KW-0812">Transmembrane</keyword>
<keyword evidence="2" id="KW-0472">Membrane</keyword>
<dbReference type="EMBL" id="NIDF01000009">
    <property type="protein sequence ID" value="TYJ57817.1"/>
    <property type="molecule type" value="Genomic_DNA"/>
</dbReference>
<name>A0A5D3B266_9TREE</name>
<feature type="compositionally biased region" description="Polar residues" evidence="1">
    <location>
        <begin position="39"/>
        <end position="56"/>
    </location>
</feature>
<evidence type="ECO:0000256" key="2">
    <source>
        <dbReference type="SAM" id="Phobius"/>
    </source>
</evidence>
<dbReference type="Proteomes" id="UP000322245">
    <property type="component" value="Unassembled WGS sequence"/>
</dbReference>
<evidence type="ECO:0000313" key="4">
    <source>
        <dbReference type="Proteomes" id="UP000322245"/>
    </source>
</evidence>
<feature type="transmembrane region" description="Helical" evidence="2">
    <location>
        <begin position="139"/>
        <end position="161"/>
    </location>
</feature>
<dbReference type="AlphaFoldDB" id="A0A5D3B266"/>
<proteinExistence type="predicted"/>
<gene>
    <name evidence="3" type="ORF">B9479_001427</name>
</gene>
<sequence>MAPIPAPSRPSPDSLAFPFLTFFSNVFGLATPSVPAIESDTSSTPSADPATLPTTTSHDRSPAPSAAKYAAAHRTLPESSALAASDSLNGANTNGKSSGDLPATLVIVGRDLDTTSPTPGPFTSPAPTGSNGLTHTGTIALACVLAIASIISLTFVVWWFLRRKTRKGRMSEEDVESLSPIYAPIVPQVTLFLVPPQMPESRVGRDSPGQDSEGPGQLSPAACGRRGFSPGLPTPPKAVTPGSAITVTRRSSDRAQVPAIHLEPVTEPPETVSTTEMPFQPESITKPDFLPSSVTSRLSTIGMPHSPMHKVPFASGPGRIISFDFDSPPAPERVAIRRVPIPSRASRTSRVIRQSSESSSQSVEPIRQISNGKRLYRPTAKRTRRAARNLAKSRPTSRTSPNRSKTESVVGGALQLDLLGASLPNVATPECLDRPPAAVRPLSAPQSVDHALESSAPEDSGSNTDTDLNCTISSATSVDMTVPSIPRYPYDSKRCERGEDVIELVEVVLTDDESATLEAATPLLEQEELSAPPSSTDGHDDGEEVVTHVIQDLFMEDDAPELQMLPSPGHIQSIHADAFFGPETCLQLQPTSRPEDAVGGLEFSFQQAEGDLLDLLNDMANRSSSHIFTRGSVASTSFSSCQGPLSRMSGDSSLYVAQETAENDLINLLEAIGQPRPPSTRSNMSAAIFSHRAQSSFDAAEESLLYCLEDMCDRVVKSKGNDETEFLPATFAEAEADLLSMLVAMDPNPLALATQDIMQIPRSGSTGPVPIGVHTPMRGQESLPIDQHRSSVNGKTLTASLSRLSDIASAPEQPNTVLGGKQVVGNDTSLTEDFLDIGMELLEDQSEPIPESSALTSVASPSIAAKRRLEQPDLLASARVFLERIRTHHVHVHSKSVGNLSRETSAEHAANVRGDIWQTTPKSSNVLQSPASCYLTITRPSPASLLDNTIGSSQSTPEKQAGDKEVFFASEIGELFGAHGGGRGNLRYRKLHGDVFDELDGGMGNLFGDHESWMGHDQLDYDCDSEVF</sequence>
<feature type="compositionally biased region" description="Low complexity" evidence="1">
    <location>
        <begin position="392"/>
        <end position="403"/>
    </location>
</feature>
<evidence type="ECO:0000256" key="1">
    <source>
        <dbReference type="SAM" id="MobiDB-lite"/>
    </source>
</evidence>
<feature type="region of interest" description="Disordered" evidence="1">
    <location>
        <begin position="37"/>
        <end position="69"/>
    </location>
</feature>
<evidence type="ECO:0000313" key="3">
    <source>
        <dbReference type="EMBL" id="TYJ57817.1"/>
    </source>
</evidence>
<comment type="caution">
    <text evidence="3">The sequence shown here is derived from an EMBL/GenBank/DDBJ whole genome shotgun (WGS) entry which is preliminary data.</text>
</comment>
<keyword evidence="4" id="KW-1185">Reference proteome</keyword>
<feature type="compositionally biased region" description="Basic residues" evidence="1">
    <location>
        <begin position="374"/>
        <end position="387"/>
    </location>
</feature>
<feature type="region of interest" description="Disordered" evidence="1">
    <location>
        <begin position="432"/>
        <end position="467"/>
    </location>
</feature>
<accession>A0A5D3B266</accession>
<feature type="region of interest" description="Disordered" evidence="1">
    <location>
        <begin position="198"/>
        <end position="243"/>
    </location>
</feature>